<proteinExistence type="predicted"/>
<gene>
    <name evidence="2" type="ORF">CEPIT_LOCUS3996</name>
</gene>
<dbReference type="PANTHER" id="PTHR46250">
    <property type="entry name" value="MYB/SANT-LIKE DNA-BINDING DOMAIN PROTEIN-RELATED"/>
    <property type="match status" value="1"/>
</dbReference>
<accession>A0AAV0CBH2</accession>
<sequence length="327" mass="37221">MEDCTVISSTKVSKRSNHQWSPHEDKILIDGCLEFINQGWKAENGFKTGFYQQLQKWMTAKIPGCHITGDPHIKNRLRHLKTQYKEFSMMRDASGFGWNEERKMVTCDDEVWTSWIKSHKDATHLRYKSFPYFDELAMIFGNEWASGDKCESPAEMVAALGKESDPLTGGSMSKKAVQDDFFGVAVDLESMNDHIFSTPDINKNKKRAASVSIKEEFSGTKKSKKSGSFDKHAEDFQQKMERIMELCATSNKQFEKMSTFFDRFNAADDNKPHILEMIMNLPNLSKENAIRAFGIISASKGKTDSFLLMPDEEAKLIYISAVLNGEI</sequence>
<dbReference type="AlphaFoldDB" id="A0AAV0CBH2"/>
<evidence type="ECO:0000313" key="3">
    <source>
        <dbReference type="Proteomes" id="UP001152523"/>
    </source>
</evidence>
<dbReference type="PANTHER" id="PTHR46250:SF18">
    <property type="entry name" value="MYB_SANT-LIKE DOMAIN-CONTAINING PROTEIN"/>
    <property type="match status" value="1"/>
</dbReference>
<reference evidence="2" key="1">
    <citation type="submission" date="2022-07" db="EMBL/GenBank/DDBJ databases">
        <authorList>
            <person name="Macas J."/>
            <person name="Novak P."/>
            <person name="Neumann P."/>
        </authorList>
    </citation>
    <scope>NUCLEOTIDE SEQUENCE</scope>
</reference>
<feature type="domain" description="Myb/SANT-like" evidence="1">
    <location>
        <begin position="19"/>
        <end position="114"/>
    </location>
</feature>
<name>A0AAV0CBH2_9ASTE</name>
<evidence type="ECO:0000313" key="2">
    <source>
        <dbReference type="EMBL" id="CAH9071598.1"/>
    </source>
</evidence>
<keyword evidence="3" id="KW-1185">Reference proteome</keyword>
<organism evidence="2 3">
    <name type="scientific">Cuscuta epithymum</name>
    <dbReference type="NCBI Taxonomy" id="186058"/>
    <lineage>
        <taxon>Eukaryota</taxon>
        <taxon>Viridiplantae</taxon>
        <taxon>Streptophyta</taxon>
        <taxon>Embryophyta</taxon>
        <taxon>Tracheophyta</taxon>
        <taxon>Spermatophyta</taxon>
        <taxon>Magnoliopsida</taxon>
        <taxon>eudicotyledons</taxon>
        <taxon>Gunneridae</taxon>
        <taxon>Pentapetalae</taxon>
        <taxon>asterids</taxon>
        <taxon>lamiids</taxon>
        <taxon>Solanales</taxon>
        <taxon>Convolvulaceae</taxon>
        <taxon>Cuscuteae</taxon>
        <taxon>Cuscuta</taxon>
        <taxon>Cuscuta subgen. Cuscuta</taxon>
    </lineage>
</organism>
<dbReference type="InterPro" id="IPR024752">
    <property type="entry name" value="Myb/SANT-like_dom"/>
</dbReference>
<comment type="caution">
    <text evidence="2">The sequence shown here is derived from an EMBL/GenBank/DDBJ whole genome shotgun (WGS) entry which is preliminary data.</text>
</comment>
<dbReference type="Pfam" id="PF12776">
    <property type="entry name" value="Myb_DNA-bind_3"/>
    <property type="match status" value="1"/>
</dbReference>
<dbReference type="Proteomes" id="UP001152523">
    <property type="component" value="Unassembled WGS sequence"/>
</dbReference>
<evidence type="ECO:0000259" key="1">
    <source>
        <dbReference type="Pfam" id="PF12776"/>
    </source>
</evidence>
<dbReference type="EMBL" id="CAMAPF010000021">
    <property type="protein sequence ID" value="CAH9071598.1"/>
    <property type="molecule type" value="Genomic_DNA"/>
</dbReference>
<protein>
    <recommendedName>
        <fullName evidence="1">Myb/SANT-like domain-containing protein</fullName>
    </recommendedName>
</protein>